<dbReference type="Gene3D" id="3.90.550.10">
    <property type="entry name" value="Spore Coat Polysaccharide Biosynthesis Protein SpsA, Chain A"/>
    <property type="match status" value="1"/>
</dbReference>
<keyword evidence="3" id="KW-0808">Transferase</keyword>
<comment type="caution">
    <text evidence="6">The sequence shown here is derived from an EMBL/GenBank/DDBJ whole genome shotgun (WGS) entry which is preliminary data.</text>
</comment>
<feature type="transmembrane region" description="Helical" evidence="4">
    <location>
        <begin position="318"/>
        <end position="339"/>
    </location>
</feature>
<keyword evidence="4" id="KW-0812">Transmembrane</keyword>
<evidence type="ECO:0000313" key="6">
    <source>
        <dbReference type="EMBL" id="CAE6804557.1"/>
    </source>
</evidence>
<feature type="transmembrane region" description="Helical" evidence="4">
    <location>
        <begin position="293"/>
        <end position="311"/>
    </location>
</feature>
<dbReference type="InterPro" id="IPR001173">
    <property type="entry name" value="Glyco_trans_2-like"/>
</dbReference>
<dbReference type="SUPFAM" id="SSF53448">
    <property type="entry name" value="Nucleotide-diphospho-sugar transferases"/>
    <property type="match status" value="1"/>
</dbReference>
<feature type="domain" description="Glycosyltransferase 2-like" evidence="5">
    <location>
        <begin position="47"/>
        <end position="207"/>
    </location>
</feature>
<dbReference type="Pfam" id="PF00535">
    <property type="entry name" value="Glycos_transf_2"/>
    <property type="match status" value="1"/>
</dbReference>
<evidence type="ECO:0000256" key="2">
    <source>
        <dbReference type="ARBA" id="ARBA00022676"/>
    </source>
</evidence>
<feature type="transmembrane region" description="Helical" evidence="4">
    <location>
        <begin position="259"/>
        <end position="281"/>
    </location>
</feature>
<comment type="similarity">
    <text evidence="1">Belongs to the glycosyltransferase 2 family.</text>
</comment>
<proteinExistence type="inferred from homology"/>
<dbReference type="PANTHER" id="PTHR43630:SF1">
    <property type="entry name" value="POLY-BETA-1,6-N-ACETYL-D-GLUCOSAMINE SYNTHASE"/>
    <property type="match status" value="1"/>
</dbReference>
<dbReference type="Proteomes" id="UP000675880">
    <property type="component" value="Unassembled WGS sequence"/>
</dbReference>
<name>A0ABM8SEM7_9BACT</name>
<organism evidence="6 7">
    <name type="scientific">Nitrospira defluvii</name>
    <dbReference type="NCBI Taxonomy" id="330214"/>
    <lineage>
        <taxon>Bacteria</taxon>
        <taxon>Pseudomonadati</taxon>
        <taxon>Nitrospirota</taxon>
        <taxon>Nitrospiria</taxon>
        <taxon>Nitrospirales</taxon>
        <taxon>Nitrospiraceae</taxon>
        <taxon>Nitrospira</taxon>
    </lineage>
</organism>
<reference evidence="6 7" key="1">
    <citation type="submission" date="2021-02" db="EMBL/GenBank/DDBJ databases">
        <authorList>
            <person name="Han P."/>
        </authorList>
    </citation>
    <scope>NUCLEOTIDE SEQUENCE [LARGE SCALE GENOMIC DNA]</scope>
    <source>
        <strain evidence="6">Candidatus Nitrospira sp. ZN2</strain>
    </source>
</reference>
<evidence type="ECO:0000259" key="5">
    <source>
        <dbReference type="Pfam" id="PF00535"/>
    </source>
</evidence>
<evidence type="ECO:0000256" key="4">
    <source>
        <dbReference type="SAM" id="Phobius"/>
    </source>
</evidence>
<keyword evidence="4" id="KW-0472">Membrane</keyword>
<dbReference type="CDD" id="cd06439">
    <property type="entry name" value="CESA_like_1"/>
    <property type="match status" value="1"/>
</dbReference>
<keyword evidence="2" id="KW-0328">Glycosyltransferase</keyword>
<feature type="transmembrane region" description="Helical" evidence="4">
    <location>
        <begin position="6"/>
        <end position="32"/>
    </location>
</feature>
<keyword evidence="4" id="KW-1133">Transmembrane helix</keyword>
<dbReference type="EMBL" id="CAJNBJ010000022">
    <property type="protein sequence ID" value="CAE6804557.1"/>
    <property type="molecule type" value="Genomic_DNA"/>
</dbReference>
<accession>A0ABM8SEM7</accession>
<feature type="transmembrane region" description="Helical" evidence="4">
    <location>
        <begin position="345"/>
        <end position="363"/>
    </location>
</feature>
<dbReference type="RefSeq" id="WP_213044359.1">
    <property type="nucleotide sequence ID" value="NZ_CAJNBJ010000022.1"/>
</dbReference>
<evidence type="ECO:0000313" key="7">
    <source>
        <dbReference type="Proteomes" id="UP000675880"/>
    </source>
</evidence>
<dbReference type="PANTHER" id="PTHR43630">
    <property type="entry name" value="POLY-BETA-1,6-N-ACETYL-D-GLUCOSAMINE SYNTHASE"/>
    <property type="match status" value="1"/>
</dbReference>
<protein>
    <submittedName>
        <fullName evidence="6">Glycosyltransferase family 2 protein</fullName>
    </submittedName>
</protein>
<dbReference type="InterPro" id="IPR029044">
    <property type="entry name" value="Nucleotide-diphossugar_trans"/>
</dbReference>
<evidence type="ECO:0000256" key="1">
    <source>
        <dbReference type="ARBA" id="ARBA00006739"/>
    </source>
</evidence>
<sequence length="379" mass="42857">MWVAEWIFWGSLIFIFYAYAGYLLILLALSVFRNRPVVAGNIQPMVSFIITAYNEEPRIKEKIENSLRQQYPRECLEIVVASDCSADRTDEIVRSYESSGVRLIRAAERRGKEAAQKLAVGQTSGDILVFSDVATTLSPDGIANIVKAFNDPTVGCVSSVDRFVDAQGNLSGEGAYVKYEMLLRQLETKVNTLVGLSGSFFAARRSVCSPWADDLQSDFNTLLNSMKAGLRGVSDPNSAGYYKNLSDEKKEYQRKVRTVLRGIAVLMRSLPMLNPFRYGIFAWQLFSHKLCRWLVPFAMIGALISNLVLATQFPLYRAVLLGQVLFYAAASAYAVFHWMPQSSVFRLPSFFVLVNLSILDAWMRYFRGDRVFRWEPSKR</sequence>
<evidence type="ECO:0000256" key="3">
    <source>
        <dbReference type="ARBA" id="ARBA00022679"/>
    </source>
</evidence>
<gene>
    <name evidence="6" type="ORF">NSPZN2_90027</name>
</gene>
<keyword evidence="7" id="KW-1185">Reference proteome</keyword>